<keyword evidence="6" id="KW-0378">Hydrolase</keyword>
<sequence length="219" mass="23895">MTSTAPSPSSAPMRRIETEADVAEGAAWLAARDPRFAVALETVGPLPLRRREDGFRALLGAIVSQQVSVASANAIVARCEAGGLHDPAIVVAAEDEVMREAGLSRQKIRYIRALAAAGIDYDRLRKASTEEVVATLTEVPGIGRWTAEIYAMFSLGHADVFAPNDLALQEGARLLLDLPERPKERALREIAEAWSPWRAVAARLLWAYYAHVKTREGIR</sequence>
<protein>
    <recommendedName>
        <fullName evidence="2">DNA-3-methyladenine glycosylase II</fullName>
        <ecNumber evidence="2">3.2.2.21</ecNumber>
    </recommendedName>
</protein>
<accession>A0A0M7BDU8</accession>
<evidence type="ECO:0000313" key="7">
    <source>
        <dbReference type="Proteomes" id="UP000049455"/>
    </source>
</evidence>
<keyword evidence="7" id="KW-1185">Reference proteome</keyword>
<keyword evidence="4" id="KW-0234">DNA repair</keyword>
<dbReference type="GO" id="GO:0008725">
    <property type="term" value="F:DNA-3-methyladenine glycosylase activity"/>
    <property type="evidence" value="ECO:0007669"/>
    <property type="project" value="TreeGrafter"/>
</dbReference>
<evidence type="ECO:0000256" key="3">
    <source>
        <dbReference type="ARBA" id="ARBA00022763"/>
    </source>
</evidence>
<dbReference type="EMBL" id="CYPR01000240">
    <property type="protein sequence ID" value="CUH40900.1"/>
    <property type="molecule type" value="Genomic_DNA"/>
</dbReference>
<dbReference type="SUPFAM" id="SSF48150">
    <property type="entry name" value="DNA-glycosylase"/>
    <property type="match status" value="1"/>
</dbReference>
<dbReference type="PANTHER" id="PTHR43003:SF5">
    <property type="entry name" value="DNA-3-METHYLADENINE GLYCOSYLASE"/>
    <property type="match status" value="1"/>
</dbReference>
<dbReference type="Proteomes" id="UP000049455">
    <property type="component" value="Unassembled WGS sequence"/>
</dbReference>
<dbReference type="InterPro" id="IPR051912">
    <property type="entry name" value="Alkylbase_DNA_Glycosylase/TA"/>
</dbReference>
<dbReference type="GO" id="GO:0005737">
    <property type="term" value="C:cytoplasm"/>
    <property type="evidence" value="ECO:0007669"/>
    <property type="project" value="TreeGrafter"/>
</dbReference>
<evidence type="ECO:0000256" key="4">
    <source>
        <dbReference type="ARBA" id="ARBA00023204"/>
    </source>
</evidence>
<name>A0A0M7BDU8_9RHOB</name>
<dbReference type="GO" id="GO:0006307">
    <property type="term" value="P:DNA alkylation repair"/>
    <property type="evidence" value="ECO:0007669"/>
    <property type="project" value="TreeGrafter"/>
</dbReference>
<feature type="domain" description="HhH-GPD" evidence="5">
    <location>
        <begin position="63"/>
        <end position="210"/>
    </location>
</feature>
<keyword evidence="6" id="KW-0326">Glycosidase</keyword>
<gene>
    <name evidence="6" type="primary">alkA</name>
    <name evidence="6" type="ORF">JSE7799_03640</name>
</gene>
<keyword evidence="3" id="KW-0227">DNA damage</keyword>
<evidence type="ECO:0000259" key="5">
    <source>
        <dbReference type="SMART" id="SM00478"/>
    </source>
</evidence>
<reference evidence="6 7" key="1">
    <citation type="submission" date="2015-09" db="EMBL/GenBank/DDBJ databases">
        <authorList>
            <person name="Jackson K.R."/>
            <person name="Lunt B.L."/>
            <person name="Fisher J.N.B."/>
            <person name="Gardner A.V."/>
            <person name="Bailey M.E."/>
            <person name="Deus L.M."/>
            <person name="Earl A.S."/>
            <person name="Gibby P.D."/>
            <person name="Hartmann K.A."/>
            <person name="Liu J.E."/>
            <person name="Manci A.M."/>
            <person name="Nielsen D.A."/>
            <person name="Solomon M.B."/>
            <person name="Breakwell D.P."/>
            <person name="Burnett S.H."/>
            <person name="Grose J.H."/>
        </authorList>
    </citation>
    <scope>NUCLEOTIDE SEQUENCE [LARGE SCALE GENOMIC DNA]</scope>
    <source>
        <strain evidence="6 7">CECT 7799</strain>
    </source>
</reference>
<dbReference type="PANTHER" id="PTHR43003">
    <property type="entry name" value="DNA-3-METHYLADENINE GLYCOSYLASE"/>
    <property type="match status" value="1"/>
</dbReference>
<dbReference type="InterPro" id="IPR011257">
    <property type="entry name" value="DNA_glycosylase"/>
</dbReference>
<dbReference type="InterPro" id="IPR003265">
    <property type="entry name" value="HhH-GPD_domain"/>
</dbReference>
<dbReference type="Gene3D" id="1.10.340.30">
    <property type="entry name" value="Hypothetical protein, domain 2"/>
    <property type="match status" value="1"/>
</dbReference>
<evidence type="ECO:0000256" key="1">
    <source>
        <dbReference type="ARBA" id="ARBA00000086"/>
    </source>
</evidence>
<dbReference type="GO" id="GO:0043916">
    <property type="term" value="F:DNA-7-methylguanine glycosylase activity"/>
    <property type="evidence" value="ECO:0007669"/>
    <property type="project" value="TreeGrafter"/>
</dbReference>
<dbReference type="SMART" id="SM00478">
    <property type="entry name" value="ENDO3c"/>
    <property type="match status" value="1"/>
</dbReference>
<dbReference type="GO" id="GO:0032993">
    <property type="term" value="C:protein-DNA complex"/>
    <property type="evidence" value="ECO:0007669"/>
    <property type="project" value="TreeGrafter"/>
</dbReference>
<dbReference type="GO" id="GO:0006285">
    <property type="term" value="P:base-excision repair, AP site formation"/>
    <property type="evidence" value="ECO:0007669"/>
    <property type="project" value="TreeGrafter"/>
</dbReference>
<dbReference type="AlphaFoldDB" id="A0A0M7BDU8"/>
<organism evidence="6 7">
    <name type="scientific">Jannaschia seosinensis</name>
    <dbReference type="NCBI Taxonomy" id="313367"/>
    <lineage>
        <taxon>Bacteria</taxon>
        <taxon>Pseudomonadati</taxon>
        <taxon>Pseudomonadota</taxon>
        <taxon>Alphaproteobacteria</taxon>
        <taxon>Rhodobacterales</taxon>
        <taxon>Roseobacteraceae</taxon>
        <taxon>Jannaschia</taxon>
    </lineage>
</organism>
<dbReference type="CDD" id="cd00056">
    <property type="entry name" value="ENDO3c"/>
    <property type="match status" value="1"/>
</dbReference>
<evidence type="ECO:0000313" key="6">
    <source>
        <dbReference type="EMBL" id="CUH40900.1"/>
    </source>
</evidence>
<evidence type="ECO:0000256" key="2">
    <source>
        <dbReference type="ARBA" id="ARBA00012000"/>
    </source>
</evidence>
<dbReference type="Pfam" id="PF00730">
    <property type="entry name" value="HhH-GPD"/>
    <property type="match status" value="1"/>
</dbReference>
<dbReference type="STRING" id="313367.JSE7799_03640"/>
<dbReference type="GO" id="GO:0032131">
    <property type="term" value="F:alkylated DNA binding"/>
    <property type="evidence" value="ECO:0007669"/>
    <property type="project" value="TreeGrafter"/>
</dbReference>
<dbReference type="EC" id="3.2.2.21" evidence="2"/>
<comment type="catalytic activity">
    <reaction evidence="1">
        <text>Hydrolysis of alkylated DNA, releasing 3-methyladenine, 3-methylguanine, 7-methylguanine and 7-methyladenine.</text>
        <dbReference type="EC" id="3.2.2.21"/>
    </reaction>
</comment>
<proteinExistence type="predicted"/>
<dbReference type="Gene3D" id="1.10.1670.40">
    <property type="match status" value="1"/>
</dbReference>